<evidence type="ECO:0000256" key="4">
    <source>
        <dbReference type="ARBA" id="ARBA00022723"/>
    </source>
</evidence>
<evidence type="ECO:0000256" key="13">
    <source>
        <dbReference type="ARBA" id="ARBA00029382"/>
    </source>
</evidence>
<proteinExistence type="inferred from homology"/>
<comment type="subunit">
    <text evidence="15">Interacts with PCNA1 and PCNA2. Three molecules of FEN1 bind to one PCNA trimer with each molecule binding to one PCNA monomer. PCNA stimulates the nuclease activity without altering cleavage specificity.</text>
</comment>
<dbReference type="GO" id="GO:0003677">
    <property type="term" value="F:DNA binding"/>
    <property type="evidence" value="ECO:0007669"/>
    <property type="project" value="UniProtKB-UniRule"/>
</dbReference>
<keyword evidence="2 16" id="KW-0235">DNA replication</keyword>
<feature type="compositionally biased region" description="Acidic residues" evidence="17">
    <location>
        <begin position="293"/>
        <end position="308"/>
    </location>
</feature>
<evidence type="ECO:0000256" key="12">
    <source>
        <dbReference type="ARBA" id="ARBA00023242"/>
    </source>
</evidence>
<evidence type="ECO:0000256" key="5">
    <source>
        <dbReference type="ARBA" id="ARBA00022759"/>
    </source>
</evidence>
<dbReference type="FunFam" id="1.10.150.20:FF:000009">
    <property type="entry name" value="Flap endonuclease 1"/>
    <property type="match status" value="1"/>
</dbReference>
<dbReference type="Pfam" id="PF00867">
    <property type="entry name" value="XPG_I"/>
    <property type="match status" value="1"/>
</dbReference>
<evidence type="ECO:0000256" key="16">
    <source>
        <dbReference type="HAMAP-Rule" id="MF_03140"/>
    </source>
</evidence>
<evidence type="ECO:0000256" key="17">
    <source>
        <dbReference type="SAM" id="MobiDB-lite"/>
    </source>
</evidence>
<dbReference type="Proteomes" id="UP000693970">
    <property type="component" value="Unassembled WGS sequence"/>
</dbReference>
<dbReference type="EC" id="3.1.-.-" evidence="16"/>
<dbReference type="GO" id="GO:0008409">
    <property type="term" value="F:5'-3' exonuclease activity"/>
    <property type="evidence" value="ECO:0007669"/>
    <property type="project" value="UniProtKB-UniRule"/>
</dbReference>
<keyword evidence="12 16" id="KW-0539">Nucleus</keyword>
<dbReference type="SMART" id="SM00279">
    <property type="entry name" value="HhH2"/>
    <property type="match status" value="1"/>
</dbReference>
<comment type="subcellular location">
    <subcellularLocation>
        <location evidence="16">Nucleus</location>
        <location evidence="16">Nucleolus</location>
    </subcellularLocation>
    <subcellularLocation>
        <location evidence="16">Nucleus</location>
        <location evidence="16">Nucleoplasm</location>
    </subcellularLocation>
    <subcellularLocation>
        <location evidence="16">Mitochondrion</location>
    </subcellularLocation>
    <text evidence="16">Resides mostly in the nucleoli and relocalizes to the nucleoplasm upon DNA damage.</text>
</comment>
<feature type="domain" description="XPG-I" evidence="19">
    <location>
        <begin position="151"/>
        <end position="225"/>
    </location>
</feature>
<evidence type="ECO:0000256" key="11">
    <source>
        <dbReference type="ARBA" id="ARBA00023204"/>
    </source>
</evidence>
<keyword evidence="6 16" id="KW-0227">DNA damage</keyword>
<evidence type="ECO:0000256" key="8">
    <source>
        <dbReference type="ARBA" id="ARBA00022839"/>
    </source>
</evidence>
<reference evidence="21" key="2">
    <citation type="submission" date="2021-04" db="EMBL/GenBank/DDBJ databases">
        <authorList>
            <person name="Podell S."/>
        </authorList>
    </citation>
    <scope>NUCLEOTIDE SEQUENCE</scope>
    <source>
        <strain evidence="21">Hildebrandi</strain>
    </source>
</reference>
<feature type="compositionally biased region" description="Polar residues" evidence="17">
    <location>
        <begin position="382"/>
        <end position="393"/>
    </location>
</feature>
<gene>
    <name evidence="21" type="ORF">IV203_024817</name>
    <name evidence="22" type="ORF">IV203_025376</name>
</gene>
<dbReference type="InterPro" id="IPR006085">
    <property type="entry name" value="XPG_DNA_repair_N"/>
</dbReference>
<keyword evidence="3 16" id="KW-0540">Nuclease</keyword>
<evidence type="ECO:0000259" key="18">
    <source>
        <dbReference type="SMART" id="SM00475"/>
    </source>
</evidence>
<dbReference type="SMART" id="SM00475">
    <property type="entry name" value="53EXOc"/>
    <property type="match status" value="1"/>
</dbReference>
<dbReference type="GO" id="GO:0017108">
    <property type="term" value="F:5'-flap endonuclease activity"/>
    <property type="evidence" value="ECO:0007669"/>
    <property type="project" value="UniProtKB-UniRule"/>
</dbReference>
<dbReference type="InterPro" id="IPR006086">
    <property type="entry name" value="XPG-I_dom"/>
</dbReference>
<dbReference type="SMART" id="SM00484">
    <property type="entry name" value="XPGI"/>
    <property type="match status" value="1"/>
</dbReference>
<sequence length="431" mass="48775">MGIKGLAKLLSDEAPDCIREVELKSLHGRKIAIDASMAIYQFLIAVRSGGPNQQATMLTNADGETTSHIQGMFNRTIRFLTEGMKPCFVFDGKAPNMKSGELEKRREKRRKAEEELKKATEEENVEEIDKQSKRLARAGRKENADCQKLLRLMGVPVIMAPMEAEAEAAALCRAGLVWATGTEDMDALTFQTPVLIRKLTFANASSKNATIQQIDYKKAVEGLELTHDQFVDLCILLGCDYCDNIKGIGPKTALKLIREHGSIEKILPTLDRKKYTIPKDWIPNEKESRDGNDTTDEEQEEEEEDDENVVNHKDDKPIPTYVQARELFHNHETTTDVELKWTKPDSEALTKFLVDEQGFSAERVKSNIEKLEAAYKANLKPQTRMDSFFTVKSNPAADAKRKQKREEEEKSRKKPKASIDNKKKRGGFKKK</sequence>
<evidence type="ECO:0000256" key="7">
    <source>
        <dbReference type="ARBA" id="ARBA00022801"/>
    </source>
</evidence>
<feature type="domain" description="5'-3' exonuclease" evidence="18">
    <location>
        <begin position="29"/>
        <end position="301"/>
    </location>
</feature>
<dbReference type="GO" id="GO:0005730">
    <property type="term" value="C:nucleolus"/>
    <property type="evidence" value="ECO:0007669"/>
    <property type="project" value="UniProtKB-SubCell"/>
</dbReference>
<comment type="cofactor">
    <cofactor evidence="16">
        <name>Mg(2+)</name>
        <dbReference type="ChEBI" id="CHEBI:18420"/>
    </cofactor>
    <text evidence="16">Binds 2 magnesium ions per subunit. They probably participate in the reaction catalyzed by the enzyme. May bind an additional third magnesium ion after substrate binding.</text>
</comment>
<evidence type="ECO:0000313" key="21">
    <source>
        <dbReference type="EMBL" id="KAG7339447.1"/>
    </source>
</evidence>
<evidence type="ECO:0000256" key="6">
    <source>
        <dbReference type="ARBA" id="ARBA00022763"/>
    </source>
</evidence>
<keyword evidence="7 16" id="KW-0378">Hydrolase</keyword>
<dbReference type="GO" id="GO:0005654">
    <property type="term" value="C:nucleoplasm"/>
    <property type="evidence" value="ECO:0007669"/>
    <property type="project" value="UniProtKB-SubCell"/>
</dbReference>
<feature type="region of interest" description="Disordered" evidence="17">
    <location>
        <begin position="382"/>
        <end position="431"/>
    </location>
</feature>
<feature type="region of interest" description="Disordered" evidence="17">
    <location>
        <begin position="99"/>
        <end position="120"/>
    </location>
</feature>
<protein>
    <recommendedName>
        <fullName evidence="16">Flap endonuclease 1</fullName>
        <shortName evidence="16">FEN-1</shortName>
        <ecNumber evidence="16">3.1.-.-</ecNumber>
    </recommendedName>
    <alternativeName>
        <fullName evidence="16">Flap structure-specific endonuclease 1</fullName>
    </alternativeName>
</protein>
<dbReference type="OrthoDB" id="1937206at2759"/>
<dbReference type="FunFam" id="3.40.50.1010:FF:000016">
    <property type="entry name" value="Flap endonuclease 1"/>
    <property type="match status" value="1"/>
</dbReference>
<keyword evidence="5 16" id="KW-0255">Endonuclease</keyword>
<dbReference type="PANTHER" id="PTHR11081">
    <property type="entry name" value="FLAP ENDONUCLEASE FAMILY MEMBER"/>
    <property type="match status" value="1"/>
</dbReference>
<dbReference type="GO" id="GO:0043137">
    <property type="term" value="P:DNA replication, removal of RNA primer"/>
    <property type="evidence" value="ECO:0007669"/>
    <property type="project" value="UniProtKB-UniRule"/>
</dbReference>
<keyword evidence="1 16" id="KW-0597">Phosphoprotein</keyword>
<evidence type="ECO:0000256" key="2">
    <source>
        <dbReference type="ARBA" id="ARBA00022705"/>
    </source>
</evidence>
<evidence type="ECO:0000259" key="20">
    <source>
        <dbReference type="SMART" id="SM00485"/>
    </source>
</evidence>
<dbReference type="InterPro" id="IPR006084">
    <property type="entry name" value="XPG/Rad2"/>
</dbReference>
<dbReference type="InterPro" id="IPR008918">
    <property type="entry name" value="HhH2"/>
</dbReference>
<dbReference type="HAMAP" id="MF_00614">
    <property type="entry name" value="Fen"/>
    <property type="match status" value="1"/>
</dbReference>
<dbReference type="EMBL" id="JAGRRH010000011">
    <property type="protein sequence ID" value="KAG7362492.1"/>
    <property type="molecule type" value="Genomic_DNA"/>
</dbReference>
<keyword evidence="8 16" id="KW-0269">Exonuclease</keyword>
<dbReference type="CDD" id="cd09907">
    <property type="entry name" value="H3TH_FEN1-Euk"/>
    <property type="match status" value="1"/>
</dbReference>
<evidence type="ECO:0000256" key="1">
    <source>
        <dbReference type="ARBA" id="ARBA00022553"/>
    </source>
</evidence>
<keyword evidence="23" id="KW-1185">Reference proteome</keyword>
<dbReference type="AlphaFoldDB" id="A0A9K3P9Q2"/>
<keyword evidence="11 16" id="KW-0234">DNA repair</keyword>
<dbReference type="GO" id="GO:0000287">
    <property type="term" value="F:magnesium ion binding"/>
    <property type="evidence" value="ECO:0007669"/>
    <property type="project" value="UniProtKB-UniRule"/>
</dbReference>
<feature type="compositionally biased region" description="Basic and acidic residues" evidence="17">
    <location>
        <begin position="282"/>
        <end position="292"/>
    </location>
</feature>
<dbReference type="InterPro" id="IPR002421">
    <property type="entry name" value="5-3_exonuclease"/>
</dbReference>
<keyword evidence="9 16" id="KW-0460">Magnesium</keyword>
<evidence type="ECO:0000256" key="10">
    <source>
        <dbReference type="ARBA" id="ARBA00023128"/>
    </source>
</evidence>
<dbReference type="GO" id="GO:0005739">
    <property type="term" value="C:mitochondrion"/>
    <property type="evidence" value="ECO:0007669"/>
    <property type="project" value="UniProtKB-SubCell"/>
</dbReference>
<comment type="similarity">
    <text evidence="14 16">Belongs to the XPG/RAD2 endonuclease family. FEN1 subfamily.</text>
</comment>
<evidence type="ECO:0000313" key="23">
    <source>
        <dbReference type="Proteomes" id="UP000693970"/>
    </source>
</evidence>
<evidence type="ECO:0000256" key="3">
    <source>
        <dbReference type="ARBA" id="ARBA00022722"/>
    </source>
</evidence>
<organism evidence="21 23">
    <name type="scientific">Nitzschia inconspicua</name>
    <dbReference type="NCBI Taxonomy" id="303405"/>
    <lineage>
        <taxon>Eukaryota</taxon>
        <taxon>Sar</taxon>
        <taxon>Stramenopiles</taxon>
        <taxon>Ochrophyta</taxon>
        <taxon>Bacillariophyta</taxon>
        <taxon>Bacillariophyceae</taxon>
        <taxon>Bacillariophycidae</taxon>
        <taxon>Bacillariales</taxon>
        <taxon>Bacillariaceae</taxon>
        <taxon>Nitzschia</taxon>
    </lineage>
</organism>
<evidence type="ECO:0000256" key="15">
    <source>
        <dbReference type="ARBA" id="ARBA00063178"/>
    </source>
</evidence>
<dbReference type="PANTHER" id="PTHR11081:SF9">
    <property type="entry name" value="FLAP ENDONUCLEASE 1"/>
    <property type="match status" value="1"/>
</dbReference>
<comment type="caution">
    <text evidence="21">The sequence shown here is derived from an EMBL/GenBank/DDBJ whole genome shotgun (WGS) entry which is preliminary data.</text>
</comment>
<dbReference type="CDD" id="cd09867">
    <property type="entry name" value="PIN_FEN1"/>
    <property type="match status" value="1"/>
</dbReference>
<evidence type="ECO:0000256" key="9">
    <source>
        <dbReference type="ARBA" id="ARBA00022842"/>
    </source>
</evidence>
<feature type="domain" description="XPG N-terminal" evidence="20">
    <location>
        <begin position="1"/>
        <end position="112"/>
    </location>
</feature>
<name>A0A9K3P9Q2_9STRA</name>
<dbReference type="SMART" id="SM00485">
    <property type="entry name" value="XPGN"/>
    <property type="match status" value="1"/>
</dbReference>
<evidence type="ECO:0000313" key="22">
    <source>
        <dbReference type="EMBL" id="KAG7362492.1"/>
    </source>
</evidence>
<comment type="function">
    <text evidence="13 16">Structure-specific nuclease with 5'-flap endonuclease and 5'-3' exonuclease activities involved in DNA replication and repair. During DNA replication, cleaves the 5'-overhanging flap structure that is generated by displacement synthesis when DNA polymerase encounters the 5'-end of a downstream Okazaki fragment. It enters the flap from the 5'-end and then tracks to cleave the flap base, leaving a nick for ligation. Also involved in the long patch base excision repair (LP-BER) pathway, by cleaving within the apurinic/apyrimidinic (AP) site-terminated flap. Acts as a genome stabilization factor that prevents flaps from equilibrating into structures that lead to duplications and deletions. Also possesses 5'-3' exonuclease activity on nicked or gapped double-stranded DNA, and exhibits RNase H activity. Also involved in replication and repair of rDNA and in repairing mitochondrial DNA.</text>
</comment>
<feature type="compositionally biased region" description="Basic residues" evidence="17">
    <location>
        <begin position="422"/>
        <end position="431"/>
    </location>
</feature>
<evidence type="ECO:0000259" key="19">
    <source>
        <dbReference type="SMART" id="SM00484"/>
    </source>
</evidence>
<keyword evidence="4 16" id="KW-0479">Metal-binding</keyword>
<evidence type="ECO:0000256" key="14">
    <source>
        <dbReference type="ARBA" id="ARBA00034726"/>
    </source>
</evidence>
<keyword evidence="10 16" id="KW-0496">Mitochondrion</keyword>
<dbReference type="EMBL" id="JAGRRH010000034">
    <property type="protein sequence ID" value="KAG7339447.1"/>
    <property type="molecule type" value="Genomic_DNA"/>
</dbReference>
<feature type="region of interest" description="Disordered" evidence="17">
    <location>
        <begin position="281"/>
        <end position="316"/>
    </location>
</feature>
<reference evidence="21" key="1">
    <citation type="journal article" date="2021" name="Sci. Rep.">
        <title>Diploid genomic architecture of Nitzschia inconspicua, an elite biomass production diatom.</title>
        <authorList>
            <person name="Oliver A."/>
            <person name="Podell S."/>
            <person name="Pinowska A."/>
            <person name="Traller J.C."/>
            <person name="Smith S.R."/>
            <person name="McClure R."/>
            <person name="Beliaev A."/>
            <person name="Bohutskyi P."/>
            <person name="Hill E.A."/>
            <person name="Rabines A."/>
            <person name="Zheng H."/>
            <person name="Allen L.Z."/>
            <person name="Kuo A."/>
            <person name="Grigoriev I.V."/>
            <person name="Allen A.E."/>
            <person name="Hazlebeck D."/>
            <person name="Allen E.E."/>
        </authorList>
    </citation>
    <scope>NUCLEOTIDE SEQUENCE</scope>
    <source>
        <strain evidence="21">Hildebrandi</strain>
    </source>
</reference>
<dbReference type="InterPro" id="IPR023426">
    <property type="entry name" value="Flap_endonuc"/>
</dbReference>
<dbReference type="Pfam" id="PF00752">
    <property type="entry name" value="XPG_N"/>
    <property type="match status" value="1"/>
</dbReference>
<feature type="compositionally biased region" description="Basic and acidic residues" evidence="17">
    <location>
        <begin position="100"/>
        <end position="120"/>
    </location>
</feature>
<dbReference type="GO" id="GO:0006284">
    <property type="term" value="P:base-excision repair"/>
    <property type="evidence" value="ECO:0007669"/>
    <property type="project" value="UniProtKB-UniRule"/>
</dbReference>
<feature type="compositionally biased region" description="Basic and acidic residues" evidence="17">
    <location>
        <begin position="398"/>
        <end position="421"/>
    </location>
</feature>
<accession>A0A9K3P9Q2</accession>